<feature type="domain" description="Peptidase M14" evidence="8">
    <location>
        <begin position="55"/>
        <end position="382"/>
    </location>
</feature>
<evidence type="ECO:0000256" key="7">
    <source>
        <dbReference type="SAM" id="SignalP"/>
    </source>
</evidence>
<evidence type="ECO:0000256" key="6">
    <source>
        <dbReference type="ARBA" id="ARBA00023049"/>
    </source>
</evidence>
<name>A0ABU7LRH3_9PROT</name>
<evidence type="ECO:0000256" key="5">
    <source>
        <dbReference type="ARBA" id="ARBA00022833"/>
    </source>
</evidence>
<dbReference type="SUPFAM" id="SSF53187">
    <property type="entry name" value="Zn-dependent exopeptidases"/>
    <property type="match status" value="1"/>
</dbReference>
<keyword evidence="10" id="KW-1185">Reference proteome</keyword>
<dbReference type="GO" id="GO:0004180">
    <property type="term" value="F:carboxypeptidase activity"/>
    <property type="evidence" value="ECO:0007669"/>
    <property type="project" value="UniProtKB-KW"/>
</dbReference>
<evidence type="ECO:0000313" key="9">
    <source>
        <dbReference type="EMBL" id="MEE2526518.1"/>
    </source>
</evidence>
<dbReference type="InterPro" id="IPR029062">
    <property type="entry name" value="Class_I_gatase-like"/>
</dbReference>
<comment type="caution">
    <text evidence="9">The sequence shown here is derived from an EMBL/GenBank/DDBJ whole genome shotgun (WGS) entry which is preliminary data.</text>
</comment>
<gene>
    <name evidence="9" type="ORF">V0U79_09080</name>
</gene>
<keyword evidence="4" id="KW-0378">Hydrolase</keyword>
<keyword evidence="3" id="KW-0645">Protease</keyword>
<comment type="cofactor">
    <cofactor evidence="1">
        <name>Zn(2+)</name>
        <dbReference type="ChEBI" id="CHEBI:29105"/>
    </cofactor>
</comment>
<keyword evidence="5" id="KW-0862">Zinc</keyword>
<feature type="signal peptide" evidence="7">
    <location>
        <begin position="1"/>
        <end position="21"/>
    </location>
</feature>
<dbReference type="RefSeq" id="WP_330199182.1">
    <property type="nucleotide sequence ID" value="NZ_JAZDRP010000005.1"/>
</dbReference>
<reference evidence="9 10" key="1">
    <citation type="submission" date="2024-01" db="EMBL/GenBank/DDBJ databases">
        <title>Hyphobacterium bacterium isolated from marine sediment.</title>
        <authorList>
            <person name="Zhao S."/>
        </authorList>
    </citation>
    <scope>NUCLEOTIDE SEQUENCE [LARGE SCALE GENOMIC DNA]</scope>
    <source>
        <strain evidence="10">HN65</strain>
    </source>
</reference>
<evidence type="ECO:0000256" key="2">
    <source>
        <dbReference type="ARBA" id="ARBA00005988"/>
    </source>
</evidence>
<evidence type="ECO:0000256" key="3">
    <source>
        <dbReference type="ARBA" id="ARBA00022670"/>
    </source>
</evidence>
<dbReference type="Pfam" id="PF00246">
    <property type="entry name" value="Peptidase_M14"/>
    <property type="match status" value="1"/>
</dbReference>
<dbReference type="InterPro" id="IPR000834">
    <property type="entry name" value="Peptidase_M14"/>
</dbReference>
<dbReference type="Gene3D" id="3.40.630.10">
    <property type="entry name" value="Zn peptidases"/>
    <property type="match status" value="1"/>
</dbReference>
<dbReference type="PANTHER" id="PTHR11705">
    <property type="entry name" value="PROTEASE FAMILY M14 CARBOXYPEPTIDASE A,B"/>
    <property type="match status" value="1"/>
</dbReference>
<keyword evidence="6" id="KW-0482">Metalloprotease</keyword>
<keyword evidence="7" id="KW-0732">Signal</keyword>
<sequence length="888" mass="95657">MLNRFLPAALASCLITATAFAQSAPTPLEARYDPAIPDLETVYGHDFGEEITPPEEAVAYLRQLAEAAPDRMRVVDYATSWEGRPLVYAVIGNPELMARIGDVQTDLQRLADPRGLNAAQREALIADLPVVVWLAYGVHGDEISSTDAALRTAYHLLAAQNDPVTDTILEDALVIIDPVQNPDGRNRFVNSFTQARGLQPDGYRFSAEHDQPWPGGRHNHYLFDMNRDWFIQSQPETRGRTASMLSWSPMVIVDAHEMGGDLSYFFPPVAPPVNPALGEGQVEAQDIVGQNHARWFDRLGYDYFTREIFDAFYPGYGDMWPMLQGGVAFTYEQGSARGLVWTRRDGTDLSYADGVEHHFIASLSTAEVAAANRERFVRGYYEARAEAAANTNDGPAAIVLSRASNRWGAETLARLIARNGIEISRLQAGTTLCGTALTEGGFLIQLNQPAGQLARTLLERDTPIPADFLEGQEDRRVRGLDHEMYDVTAWSLPVMFNVEATECNSRPGLTGDAVSADDPIEAATGSGAFGYVIPWTDAGQAQLVARLAAEGVAMRTSSAAFTIDGQTWPAGSVVIARSEAPANIDSLMRLHARTIGAVYAGLETSWTEEGPNFGSSQFAGIVAPRIAMAWGEGTDANSVGGLRYVLERRYGLPVTVIRASRLGFADLSGFDVLILPEQSGSGYSRTIGESGAENLSRFSRSGGTLIALGDATRFIADPDINLLPIRRELAADTPSGGGNGDGSTVAGSVIADESDLRAALEPRNARPDSSPGALLNIVGNSDSFLSAGYPDGVAAMVTGSDIYTAIPLDEADTVFRFAGADDLVASGHLWAENVEQMAFKPFLVSRRTGSGFVIAFTQDPTARAYQLGLDLALLNAVILAPARSQRLR</sequence>
<dbReference type="EMBL" id="JAZDRP010000005">
    <property type="protein sequence ID" value="MEE2526518.1"/>
    <property type="molecule type" value="Genomic_DNA"/>
</dbReference>
<evidence type="ECO:0000313" key="10">
    <source>
        <dbReference type="Proteomes" id="UP001354971"/>
    </source>
</evidence>
<evidence type="ECO:0000256" key="4">
    <source>
        <dbReference type="ARBA" id="ARBA00022801"/>
    </source>
</evidence>
<comment type="similarity">
    <text evidence="2">Belongs to the peptidase M14 family.</text>
</comment>
<evidence type="ECO:0000256" key="1">
    <source>
        <dbReference type="ARBA" id="ARBA00001947"/>
    </source>
</evidence>
<evidence type="ECO:0000259" key="8">
    <source>
        <dbReference type="SMART" id="SM00631"/>
    </source>
</evidence>
<keyword evidence="9" id="KW-0121">Carboxypeptidase</keyword>
<protein>
    <submittedName>
        <fullName evidence="9">M14 family zinc carboxypeptidase</fullName>
    </submittedName>
</protein>
<dbReference type="PANTHER" id="PTHR11705:SF143">
    <property type="entry name" value="SLL0236 PROTEIN"/>
    <property type="match status" value="1"/>
</dbReference>
<feature type="chain" id="PRO_5046552163" evidence="7">
    <location>
        <begin position="22"/>
        <end position="888"/>
    </location>
</feature>
<dbReference type="CDD" id="cd03143">
    <property type="entry name" value="A4_beta-galactosidase_middle_domain"/>
    <property type="match status" value="1"/>
</dbReference>
<dbReference type="Proteomes" id="UP001354971">
    <property type="component" value="Unassembled WGS sequence"/>
</dbReference>
<proteinExistence type="inferred from homology"/>
<accession>A0ABU7LRH3</accession>
<dbReference type="SUPFAM" id="SSF52317">
    <property type="entry name" value="Class I glutamine amidotransferase-like"/>
    <property type="match status" value="1"/>
</dbReference>
<dbReference type="SMART" id="SM00631">
    <property type="entry name" value="Zn_pept"/>
    <property type="match status" value="1"/>
</dbReference>
<organism evidence="9 10">
    <name type="scientific">Hyphobacterium lacteum</name>
    <dbReference type="NCBI Taxonomy" id="3116575"/>
    <lineage>
        <taxon>Bacteria</taxon>
        <taxon>Pseudomonadati</taxon>
        <taxon>Pseudomonadota</taxon>
        <taxon>Alphaproteobacteria</taxon>
        <taxon>Maricaulales</taxon>
        <taxon>Maricaulaceae</taxon>
        <taxon>Hyphobacterium</taxon>
    </lineage>
</organism>
<dbReference type="Gene3D" id="3.40.50.880">
    <property type="match status" value="1"/>
</dbReference>